<dbReference type="Proteomes" id="UP000269721">
    <property type="component" value="Unassembled WGS sequence"/>
</dbReference>
<evidence type="ECO:0000256" key="2">
    <source>
        <dbReference type="SAM" id="SignalP"/>
    </source>
</evidence>
<dbReference type="OrthoDB" id="823504at2759"/>
<dbReference type="EMBL" id="ML001216">
    <property type="protein sequence ID" value="RKO83460.1"/>
    <property type="molecule type" value="Genomic_DNA"/>
</dbReference>
<feature type="signal peptide" evidence="2">
    <location>
        <begin position="1"/>
        <end position="20"/>
    </location>
</feature>
<evidence type="ECO:0000313" key="4">
    <source>
        <dbReference type="EMBL" id="RKO83460.1"/>
    </source>
</evidence>
<protein>
    <recommendedName>
        <fullName evidence="3">Cytochrome b5 heme-binding domain-containing protein</fullName>
    </recommendedName>
</protein>
<organism evidence="4 5">
    <name type="scientific">Blyttiomyces helicus</name>
    <dbReference type="NCBI Taxonomy" id="388810"/>
    <lineage>
        <taxon>Eukaryota</taxon>
        <taxon>Fungi</taxon>
        <taxon>Fungi incertae sedis</taxon>
        <taxon>Chytridiomycota</taxon>
        <taxon>Chytridiomycota incertae sedis</taxon>
        <taxon>Chytridiomycetes</taxon>
        <taxon>Chytridiomycetes incertae sedis</taxon>
        <taxon>Blyttiomyces</taxon>
    </lineage>
</organism>
<dbReference type="Gene3D" id="3.10.120.10">
    <property type="entry name" value="Cytochrome b5-like heme/steroid binding domain"/>
    <property type="match status" value="1"/>
</dbReference>
<proteinExistence type="predicted"/>
<keyword evidence="1" id="KW-0472">Membrane</keyword>
<keyword evidence="2" id="KW-0732">Signal</keyword>
<feature type="non-terminal residue" evidence="4">
    <location>
        <position position="428"/>
    </location>
</feature>
<feature type="transmembrane region" description="Helical" evidence="1">
    <location>
        <begin position="227"/>
        <end position="247"/>
    </location>
</feature>
<dbReference type="SUPFAM" id="SSF55856">
    <property type="entry name" value="Cytochrome b5-like heme/steroid binding domain"/>
    <property type="match status" value="1"/>
</dbReference>
<feature type="transmembrane region" description="Helical" evidence="1">
    <location>
        <begin position="150"/>
        <end position="170"/>
    </location>
</feature>
<evidence type="ECO:0000259" key="3">
    <source>
        <dbReference type="PROSITE" id="PS50255"/>
    </source>
</evidence>
<dbReference type="PROSITE" id="PS50255">
    <property type="entry name" value="CYTOCHROME_B5_2"/>
    <property type="match status" value="1"/>
</dbReference>
<name>A0A4P9VYQ2_9FUNG</name>
<feature type="transmembrane region" description="Helical" evidence="1">
    <location>
        <begin position="190"/>
        <end position="207"/>
    </location>
</feature>
<dbReference type="Gene3D" id="1.20.120.1770">
    <property type="match status" value="1"/>
</dbReference>
<dbReference type="InterPro" id="IPR001199">
    <property type="entry name" value="Cyt_B5-like_heme/steroid-bd"/>
</dbReference>
<keyword evidence="1" id="KW-1133">Transmembrane helix</keyword>
<dbReference type="Pfam" id="PF00173">
    <property type="entry name" value="Cyt-b5"/>
    <property type="match status" value="1"/>
</dbReference>
<feature type="chain" id="PRO_5020703247" description="Cytochrome b5 heme-binding domain-containing protein" evidence="2">
    <location>
        <begin position="21"/>
        <end position="428"/>
    </location>
</feature>
<feature type="domain" description="Cytochrome b5 heme-binding" evidence="3">
    <location>
        <begin position="292"/>
        <end position="347"/>
    </location>
</feature>
<reference evidence="5" key="1">
    <citation type="journal article" date="2018" name="Nat. Microbiol.">
        <title>Leveraging single-cell genomics to expand the fungal tree of life.</title>
        <authorList>
            <person name="Ahrendt S.R."/>
            <person name="Quandt C.A."/>
            <person name="Ciobanu D."/>
            <person name="Clum A."/>
            <person name="Salamov A."/>
            <person name="Andreopoulos B."/>
            <person name="Cheng J.F."/>
            <person name="Woyke T."/>
            <person name="Pelin A."/>
            <person name="Henrissat B."/>
            <person name="Reynolds N.K."/>
            <person name="Benny G.L."/>
            <person name="Smith M.E."/>
            <person name="James T.Y."/>
            <person name="Grigoriev I.V."/>
        </authorList>
    </citation>
    <scope>NUCLEOTIDE SEQUENCE [LARGE SCALE GENOMIC DNA]</scope>
</reference>
<gene>
    <name evidence="4" type="ORF">BDK51DRAFT_35348</name>
</gene>
<keyword evidence="5" id="KW-1185">Reference proteome</keyword>
<accession>A0A4P9VYQ2</accession>
<sequence>MPAILSFLPLLLSTLPIASSKSLSADNDILPFEPPLSQVLPNLFSYTWFYTFFEDHPSVDPAYSYSIAWNISNRGTANESFDYSLILTGPMDRSDPGCLEHAWMGIGFGISMVRNAEFNVCHMHELPIDGGPGGVRAHEHFTLSKYAPPLGLAIVSGVGFQFILGIFNALRLSNESIARVAQLVRLSHNLLGASLLIMSIAQIYLGLEHVNPASDASVPALWPIFKAIVATWIAAFAVIEIHFYLNVRRTDVGIGKLTESLVGSDVKRMYIAAKGVEVSSEALMTLKAEEERRTFTWQSLQDAIADGEHLVVGNGRFVYDISQWIRSHPGGQIILYAVAGTDISNDYFHEAGFDAGEFTPRPAIPPQDPNRTNATMLRNRPNRSFASSLPSIDSATARQHKDWLDSARATSNLTERDWKWIIRSRRTH</sequence>
<dbReference type="InterPro" id="IPR036400">
    <property type="entry name" value="Cyt_B5-like_heme/steroid_sf"/>
</dbReference>
<evidence type="ECO:0000256" key="1">
    <source>
        <dbReference type="SAM" id="Phobius"/>
    </source>
</evidence>
<evidence type="ECO:0000313" key="5">
    <source>
        <dbReference type="Proteomes" id="UP000269721"/>
    </source>
</evidence>
<keyword evidence="1" id="KW-0812">Transmembrane</keyword>
<dbReference type="AlphaFoldDB" id="A0A4P9VYQ2"/>